<feature type="transmembrane region" description="Helical" evidence="1">
    <location>
        <begin position="94"/>
        <end position="113"/>
    </location>
</feature>
<sequence length="170" mass="17236">MASDVNRVLRGASVGALSAIVTAAAHSAGGGAHPSEAGSLLLMVVCAVIGWGAASKREISRHRLMGALVAAQALGHLVLSAMDGHPHSGPADSRMLWAHLMAAVAGAYLIGAAERGARRAASTLRRVVPGPATVPFDRIRCVPVTGDRATRTPRLVDLSSTGTRGPPSAA</sequence>
<protein>
    <submittedName>
        <fullName evidence="3">Uncharacterized protein</fullName>
    </submittedName>
</protein>
<keyword evidence="1" id="KW-0472">Membrane</keyword>
<dbReference type="AlphaFoldDB" id="A0A846XDE9"/>
<feature type="chain" id="PRO_5039708953" evidence="2">
    <location>
        <begin position="28"/>
        <end position="170"/>
    </location>
</feature>
<evidence type="ECO:0000256" key="1">
    <source>
        <dbReference type="SAM" id="Phobius"/>
    </source>
</evidence>
<evidence type="ECO:0000313" key="3">
    <source>
        <dbReference type="EMBL" id="NKY33415.1"/>
    </source>
</evidence>
<feature type="transmembrane region" description="Helical" evidence="1">
    <location>
        <begin position="37"/>
        <end position="54"/>
    </location>
</feature>
<evidence type="ECO:0000256" key="2">
    <source>
        <dbReference type="SAM" id="SignalP"/>
    </source>
</evidence>
<feature type="transmembrane region" description="Helical" evidence="1">
    <location>
        <begin position="66"/>
        <end position="82"/>
    </location>
</feature>
<gene>
    <name evidence="3" type="ORF">HGA13_10070</name>
</gene>
<keyword evidence="2" id="KW-0732">Signal</keyword>
<accession>A0A846XDE9</accession>
<comment type="caution">
    <text evidence="3">The sequence shown here is derived from an EMBL/GenBank/DDBJ whole genome shotgun (WGS) entry which is preliminary data.</text>
</comment>
<evidence type="ECO:0000313" key="4">
    <source>
        <dbReference type="Proteomes" id="UP000565715"/>
    </source>
</evidence>
<dbReference type="Proteomes" id="UP000565715">
    <property type="component" value="Unassembled WGS sequence"/>
</dbReference>
<name>A0A846XDE9_9NOCA</name>
<feature type="signal peptide" evidence="2">
    <location>
        <begin position="1"/>
        <end position="27"/>
    </location>
</feature>
<organism evidence="3 4">
    <name type="scientific">Nocardia speluncae</name>
    <dbReference type="NCBI Taxonomy" id="419477"/>
    <lineage>
        <taxon>Bacteria</taxon>
        <taxon>Bacillati</taxon>
        <taxon>Actinomycetota</taxon>
        <taxon>Actinomycetes</taxon>
        <taxon>Mycobacteriales</taxon>
        <taxon>Nocardiaceae</taxon>
        <taxon>Nocardia</taxon>
    </lineage>
</organism>
<dbReference type="RefSeq" id="WP_157112683.1">
    <property type="nucleotide sequence ID" value="NZ_JAAXOO010000002.1"/>
</dbReference>
<proteinExistence type="predicted"/>
<keyword evidence="4" id="KW-1185">Reference proteome</keyword>
<dbReference type="EMBL" id="JAAXOO010000002">
    <property type="protein sequence ID" value="NKY33415.1"/>
    <property type="molecule type" value="Genomic_DNA"/>
</dbReference>
<keyword evidence="1" id="KW-1133">Transmembrane helix</keyword>
<keyword evidence="1" id="KW-0812">Transmembrane</keyword>
<reference evidence="3 4" key="1">
    <citation type="submission" date="2020-04" db="EMBL/GenBank/DDBJ databases">
        <title>MicrobeNet Type strains.</title>
        <authorList>
            <person name="Nicholson A.C."/>
        </authorList>
    </citation>
    <scope>NUCLEOTIDE SEQUENCE [LARGE SCALE GENOMIC DNA]</scope>
    <source>
        <strain evidence="3 4">DSM 45078</strain>
    </source>
</reference>